<feature type="domain" description="Exonuclease" evidence="5">
    <location>
        <begin position="1"/>
        <end position="52"/>
    </location>
</feature>
<reference evidence="6" key="1">
    <citation type="submission" date="2017-07" db="EMBL/GenBank/DDBJ databases">
        <title>Taro Niue Genome Assembly and Annotation.</title>
        <authorList>
            <person name="Atibalentja N."/>
            <person name="Keating K."/>
            <person name="Fields C.J."/>
        </authorList>
    </citation>
    <scope>NUCLEOTIDE SEQUENCE</scope>
    <source>
        <strain evidence="6">Niue_2</strain>
        <tissue evidence="6">Leaf</tissue>
    </source>
</reference>
<dbReference type="Proteomes" id="UP000652761">
    <property type="component" value="Unassembled WGS sequence"/>
</dbReference>
<keyword evidence="3" id="KW-0378">Hydrolase</keyword>
<evidence type="ECO:0000256" key="1">
    <source>
        <dbReference type="ARBA" id="ARBA00009921"/>
    </source>
</evidence>
<dbReference type="GO" id="GO:0003676">
    <property type="term" value="F:nucleic acid binding"/>
    <property type="evidence" value="ECO:0007669"/>
    <property type="project" value="InterPro"/>
</dbReference>
<comment type="caution">
    <text evidence="6">The sequence shown here is derived from an EMBL/GenBank/DDBJ whole genome shotgun (WGS) entry which is preliminary data.</text>
</comment>
<dbReference type="InterPro" id="IPR036397">
    <property type="entry name" value="RNaseH_sf"/>
</dbReference>
<dbReference type="InterPro" id="IPR022894">
    <property type="entry name" value="Oligoribonuclease"/>
</dbReference>
<dbReference type="GO" id="GO:0005739">
    <property type="term" value="C:mitochondrion"/>
    <property type="evidence" value="ECO:0007669"/>
    <property type="project" value="TreeGrafter"/>
</dbReference>
<dbReference type="SUPFAM" id="SSF53098">
    <property type="entry name" value="Ribonuclease H-like"/>
    <property type="match status" value="1"/>
</dbReference>
<dbReference type="PANTHER" id="PTHR11046:SF0">
    <property type="entry name" value="OLIGORIBONUCLEASE, MITOCHONDRIAL"/>
    <property type="match status" value="1"/>
</dbReference>
<gene>
    <name evidence="6" type="ORF">Taro_003868</name>
</gene>
<dbReference type="Gene3D" id="3.30.420.10">
    <property type="entry name" value="Ribonuclease H-like superfamily/Ribonuclease H"/>
    <property type="match status" value="1"/>
</dbReference>
<evidence type="ECO:0000313" key="7">
    <source>
        <dbReference type="Proteomes" id="UP000652761"/>
    </source>
</evidence>
<dbReference type="GO" id="GO:0000175">
    <property type="term" value="F:3'-5'-RNA exonuclease activity"/>
    <property type="evidence" value="ECO:0007669"/>
    <property type="project" value="InterPro"/>
</dbReference>
<dbReference type="OrthoDB" id="270189at2759"/>
<name>A0A843TT78_COLES</name>
<dbReference type="InterPro" id="IPR012337">
    <property type="entry name" value="RNaseH-like_sf"/>
</dbReference>
<proteinExistence type="inferred from homology"/>
<sequence length="67" mass="7863">MPDLASLFSHVLVDVSSVKALCVRWFPKENKRAPSKENKHRAMDDIKESIRELKYYKENIFRGPKSK</sequence>
<keyword evidence="2" id="KW-0540">Nuclease</keyword>
<organism evidence="6 7">
    <name type="scientific">Colocasia esculenta</name>
    <name type="common">Wild taro</name>
    <name type="synonym">Arum esculentum</name>
    <dbReference type="NCBI Taxonomy" id="4460"/>
    <lineage>
        <taxon>Eukaryota</taxon>
        <taxon>Viridiplantae</taxon>
        <taxon>Streptophyta</taxon>
        <taxon>Embryophyta</taxon>
        <taxon>Tracheophyta</taxon>
        <taxon>Spermatophyta</taxon>
        <taxon>Magnoliopsida</taxon>
        <taxon>Liliopsida</taxon>
        <taxon>Araceae</taxon>
        <taxon>Aroideae</taxon>
        <taxon>Colocasieae</taxon>
        <taxon>Colocasia</taxon>
    </lineage>
</organism>
<evidence type="ECO:0000256" key="3">
    <source>
        <dbReference type="ARBA" id="ARBA00022801"/>
    </source>
</evidence>
<dbReference type="InterPro" id="IPR013520">
    <property type="entry name" value="Ribonucl_H"/>
</dbReference>
<protein>
    <recommendedName>
        <fullName evidence="5">Exonuclease domain-containing protein</fullName>
    </recommendedName>
</protein>
<evidence type="ECO:0000256" key="4">
    <source>
        <dbReference type="ARBA" id="ARBA00022839"/>
    </source>
</evidence>
<evidence type="ECO:0000256" key="2">
    <source>
        <dbReference type="ARBA" id="ARBA00022722"/>
    </source>
</evidence>
<comment type="similarity">
    <text evidence="1">Belongs to the oligoribonuclease family.</text>
</comment>
<keyword evidence="7" id="KW-1185">Reference proteome</keyword>
<dbReference type="EMBL" id="NMUH01000101">
    <property type="protein sequence ID" value="MQL71559.1"/>
    <property type="molecule type" value="Genomic_DNA"/>
</dbReference>
<accession>A0A843TT78</accession>
<dbReference type="PANTHER" id="PTHR11046">
    <property type="entry name" value="OLIGORIBONUCLEASE, MITOCHONDRIAL"/>
    <property type="match status" value="1"/>
</dbReference>
<dbReference type="Pfam" id="PF00929">
    <property type="entry name" value="RNase_T"/>
    <property type="match status" value="1"/>
</dbReference>
<keyword evidence="4" id="KW-0269">Exonuclease</keyword>
<dbReference type="AlphaFoldDB" id="A0A843TT78"/>
<evidence type="ECO:0000313" key="6">
    <source>
        <dbReference type="EMBL" id="MQL71559.1"/>
    </source>
</evidence>
<evidence type="ECO:0000259" key="5">
    <source>
        <dbReference type="Pfam" id="PF00929"/>
    </source>
</evidence>